<keyword evidence="2" id="KW-0720">Serine protease</keyword>
<feature type="domain" description="Peptidase S1" evidence="4">
    <location>
        <begin position="28"/>
        <end position="282"/>
    </location>
</feature>
<dbReference type="Gene3D" id="2.40.10.10">
    <property type="entry name" value="Trypsin-like serine proteases"/>
    <property type="match status" value="1"/>
</dbReference>
<keyword evidence="2" id="KW-0378">Hydrolase</keyword>
<dbReference type="PRINTS" id="PR00722">
    <property type="entry name" value="CHYMOTRYPSIN"/>
</dbReference>
<keyword evidence="3" id="KW-0732">Signal</keyword>
<keyword evidence="6" id="KW-1185">Reference proteome</keyword>
<dbReference type="InterPro" id="IPR051333">
    <property type="entry name" value="CLIP_Serine_Protease"/>
</dbReference>
<dbReference type="SUPFAM" id="SSF50494">
    <property type="entry name" value="Trypsin-like serine proteases"/>
    <property type="match status" value="1"/>
</dbReference>
<evidence type="ECO:0000259" key="4">
    <source>
        <dbReference type="PROSITE" id="PS50240"/>
    </source>
</evidence>
<gene>
    <name evidence="5" type="ORF">GCM10010357_36330</name>
</gene>
<comment type="caution">
    <text evidence="5">The sequence shown here is derived from an EMBL/GenBank/DDBJ whole genome shotgun (WGS) entry which is preliminary data.</text>
</comment>
<dbReference type="Proteomes" id="UP001500879">
    <property type="component" value="Unassembled WGS sequence"/>
</dbReference>
<dbReference type="RefSeq" id="WP_344025505.1">
    <property type="nucleotide sequence ID" value="NZ_BAAABX010000042.1"/>
</dbReference>
<keyword evidence="1" id="KW-1015">Disulfide bond</keyword>
<dbReference type="SMART" id="SM00020">
    <property type="entry name" value="Tryp_SPc"/>
    <property type="match status" value="1"/>
</dbReference>
<dbReference type="CDD" id="cd00190">
    <property type="entry name" value="Tryp_SPc"/>
    <property type="match status" value="1"/>
</dbReference>
<protein>
    <recommendedName>
        <fullName evidence="4">Peptidase S1 domain-containing protein</fullName>
    </recommendedName>
</protein>
<dbReference type="PANTHER" id="PTHR24260:SF132">
    <property type="entry name" value="PEPTIDASE S1 DOMAIN-CONTAINING PROTEIN"/>
    <property type="match status" value="1"/>
</dbReference>
<dbReference type="InterPro" id="IPR018114">
    <property type="entry name" value="TRYPSIN_HIS"/>
</dbReference>
<dbReference type="InterPro" id="IPR033116">
    <property type="entry name" value="TRYPSIN_SER"/>
</dbReference>
<dbReference type="Pfam" id="PF00089">
    <property type="entry name" value="Trypsin"/>
    <property type="match status" value="1"/>
</dbReference>
<evidence type="ECO:0000313" key="5">
    <source>
        <dbReference type="EMBL" id="GAA0411942.1"/>
    </source>
</evidence>
<dbReference type="PANTHER" id="PTHR24260">
    <property type="match status" value="1"/>
</dbReference>
<dbReference type="InterPro" id="IPR043504">
    <property type="entry name" value="Peptidase_S1_PA_chymotrypsin"/>
</dbReference>
<sequence>MPRLSRPVTAVAAAAAALVLAGPPAQAMTGGRQLPTPGAAPWLATLAVKGDGPLLPRASCGGALVGEDTVLTAAHCLDGVDPARLEVHIGSSVLSRDPGVVRDVARTRLHPEYRLLPSPVDPGAPELSSAQYDIAVIRLAAPVRGVRPLALARHRPAPGADAAMFSHGTVAAPDPSRPDVEIRGDVLRRGDLTAVPHGECAAGTPATVDRASTFCAGDRRGGGTTMCTGDSGSPLVVRHGRRPELVGIASFGGETAGKRCGQPADAAFADVAAVREWVARAS</sequence>
<name>A0ABN0YVQ9_9ACTN</name>
<evidence type="ECO:0000313" key="6">
    <source>
        <dbReference type="Proteomes" id="UP001500879"/>
    </source>
</evidence>
<dbReference type="PROSITE" id="PS00134">
    <property type="entry name" value="TRYPSIN_HIS"/>
    <property type="match status" value="1"/>
</dbReference>
<evidence type="ECO:0000256" key="1">
    <source>
        <dbReference type="ARBA" id="ARBA00023157"/>
    </source>
</evidence>
<feature type="signal peptide" evidence="3">
    <location>
        <begin position="1"/>
        <end position="27"/>
    </location>
</feature>
<dbReference type="InterPro" id="IPR001314">
    <property type="entry name" value="Peptidase_S1A"/>
</dbReference>
<proteinExistence type="predicted"/>
<dbReference type="PROSITE" id="PS00135">
    <property type="entry name" value="TRYPSIN_SER"/>
    <property type="match status" value="1"/>
</dbReference>
<organism evidence="5 6">
    <name type="scientific">Streptomyces luteireticuli</name>
    <dbReference type="NCBI Taxonomy" id="173858"/>
    <lineage>
        <taxon>Bacteria</taxon>
        <taxon>Bacillati</taxon>
        <taxon>Actinomycetota</taxon>
        <taxon>Actinomycetes</taxon>
        <taxon>Kitasatosporales</taxon>
        <taxon>Streptomycetaceae</taxon>
        <taxon>Streptomyces</taxon>
    </lineage>
</organism>
<evidence type="ECO:0000256" key="2">
    <source>
        <dbReference type="RuleBase" id="RU363034"/>
    </source>
</evidence>
<accession>A0ABN0YVQ9</accession>
<dbReference type="InterPro" id="IPR009003">
    <property type="entry name" value="Peptidase_S1_PA"/>
</dbReference>
<dbReference type="EMBL" id="BAAABX010000042">
    <property type="protein sequence ID" value="GAA0411942.1"/>
    <property type="molecule type" value="Genomic_DNA"/>
</dbReference>
<keyword evidence="2" id="KW-0645">Protease</keyword>
<reference evidence="5 6" key="1">
    <citation type="journal article" date="2019" name="Int. J. Syst. Evol. Microbiol.">
        <title>The Global Catalogue of Microorganisms (GCM) 10K type strain sequencing project: providing services to taxonomists for standard genome sequencing and annotation.</title>
        <authorList>
            <consortium name="The Broad Institute Genomics Platform"/>
            <consortium name="The Broad Institute Genome Sequencing Center for Infectious Disease"/>
            <person name="Wu L."/>
            <person name="Ma J."/>
        </authorList>
    </citation>
    <scope>NUCLEOTIDE SEQUENCE [LARGE SCALE GENOMIC DNA]</scope>
    <source>
        <strain evidence="5 6">JCM 4788</strain>
    </source>
</reference>
<dbReference type="InterPro" id="IPR001254">
    <property type="entry name" value="Trypsin_dom"/>
</dbReference>
<feature type="chain" id="PRO_5047513274" description="Peptidase S1 domain-containing protein" evidence="3">
    <location>
        <begin position="28"/>
        <end position="282"/>
    </location>
</feature>
<evidence type="ECO:0000256" key="3">
    <source>
        <dbReference type="SAM" id="SignalP"/>
    </source>
</evidence>
<dbReference type="PROSITE" id="PS50240">
    <property type="entry name" value="TRYPSIN_DOM"/>
    <property type="match status" value="1"/>
</dbReference>